<evidence type="ECO:0000313" key="3">
    <source>
        <dbReference type="Proteomes" id="UP001190700"/>
    </source>
</evidence>
<keyword evidence="1" id="KW-0812">Transmembrane</keyword>
<dbReference type="AlphaFoldDB" id="A0AAE0ELV7"/>
<gene>
    <name evidence="2" type="ORF">CYMTET_56385</name>
</gene>
<keyword evidence="1" id="KW-1133">Transmembrane helix</keyword>
<protein>
    <submittedName>
        <fullName evidence="2">Uncharacterized protein</fullName>
    </submittedName>
</protein>
<name>A0AAE0ELV7_9CHLO</name>
<accession>A0AAE0ELV7</accession>
<evidence type="ECO:0000256" key="1">
    <source>
        <dbReference type="SAM" id="Phobius"/>
    </source>
</evidence>
<organism evidence="2 3">
    <name type="scientific">Cymbomonas tetramitiformis</name>
    <dbReference type="NCBI Taxonomy" id="36881"/>
    <lineage>
        <taxon>Eukaryota</taxon>
        <taxon>Viridiplantae</taxon>
        <taxon>Chlorophyta</taxon>
        <taxon>Pyramimonadophyceae</taxon>
        <taxon>Pyramimonadales</taxon>
        <taxon>Pyramimonadaceae</taxon>
        <taxon>Cymbomonas</taxon>
    </lineage>
</organism>
<reference evidence="2 3" key="1">
    <citation type="journal article" date="2015" name="Genome Biol. Evol.">
        <title>Comparative Genomics of a Bacterivorous Green Alga Reveals Evolutionary Causalities and Consequences of Phago-Mixotrophic Mode of Nutrition.</title>
        <authorList>
            <person name="Burns J.A."/>
            <person name="Paasch A."/>
            <person name="Narechania A."/>
            <person name="Kim E."/>
        </authorList>
    </citation>
    <scope>NUCLEOTIDE SEQUENCE [LARGE SCALE GENOMIC DNA]</scope>
    <source>
        <strain evidence="2 3">PLY_AMNH</strain>
    </source>
</reference>
<dbReference type="Proteomes" id="UP001190700">
    <property type="component" value="Unassembled WGS sequence"/>
</dbReference>
<comment type="caution">
    <text evidence="2">The sequence shown here is derived from an EMBL/GenBank/DDBJ whole genome shotgun (WGS) entry which is preliminary data.</text>
</comment>
<dbReference type="EMBL" id="LGRX02035755">
    <property type="protein sequence ID" value="KAK3233303.1"/>
    <property type="molecule type" value="Genomic_DNA"/>
</dbReference>
<feature type="transmembrane region" description="Helical" evidence="1">
    <location>
        <begin position="29"/>
        <end position="49"/>
    </location>
</feature>
<keyword evidence="3" id="KW-1185">Reference proteome</keyword>
<keyword evidence="1" id="KW-0472">Membrane</keyword>
<proteinExistence type="predicted"/>
<evidence type="ECO:0000313" key="2">
    <source>
        <dbReference type="EMBL" id="KAK3233303.1"/>
    </source>
</evidence>
<sequence length="354" mass="39775">MSWRRCLNAVEMTYETPKVVQVTDNTLGIVFWFLRLGIFLQVVLVFILIDKKYLLCEPVDTNSDIGIVTWSALSNDECAELGRPRTWGIVDESTDYALNYPLNGVDYCNHTWNGGRNGALISSLCAPHEMVFAATSKKLRLTLSHYHKDKNPADDGTFREYYEFTKALEDNMVTYIARVKAVFHGSSDEIIGDIWNTEYRVVDQNGDVIDGCLGHGTVHFDPVDTCLSEPPSMPCTFKPGDFTYMPMRVLLKSAGIEDLDAPISPELVKGCVEQYTTGRLVTRPTLDTLKTLKSNSDFHSIHGSSPSAKAFTLTDDYDSFRTQAEEYCTTLTYRMAGFSVLLTFKYDNMKGITS</sequence>
<dbReference type="Gene3D" id="1.10.287.940">
    <property type="entry name" value="atp-gated p2x4 ion channel"/>
    <property type="match status" value="1"/>
</dbReference>